<dbReference type="PROSITE" id="PS00983">
    <property type="entry name" value="LY6_UPAR"/>
    <property type="match status" value="1"/>
</dbReference>
<dbReference type="InterPro" id="IPR016054">
    <property type="entry name" value="LY6_UPA_recep-like"/>
</dbReference>
<proteinExistence type="predicted"/>
<dbReference type="Gene3D" id="2.10.60.10">
    <property type="entry name" value="CD59"/>
    <property type="match status" value="1"/>
</dbReference>
<evidence type="ECO:0000256" key="1">
    <source>
        <dbReference type="ARBA" id="ARBA00022729"/>
    </source>
</evidence>
<feature type="domain" description="UPAR/Ly6" evidence="3">
    <location>
        <begin position="24"/>
        <end position="108"/>
    </location>
</feature>
<evidence type="ECO:0000259" key="3">
    <source>
        <dbReference type="Pfam" id="PF00021"/>
    </source>
</evidence>
<dbReference type="EMBL" id="AKHW03003651">
    <property type="protein sequence ID" value="KYO33814.1"/>
    <property type="molecule type" value="Genomic_DNA"/>
</dbReference>
<dbReference type="AlphaFoldDB" id="A0A151NAH8"/>
<sequence length="123" mass="13273">MPIMRGLWIRIGLFVLVALGTAAALRCYSCEDEENESCPQLDCAPGQDRCRATAMASLRPLTRTAQWVRTSRGCDVAGKPNNSVSFASTTGSVLFLSEHFCASDLCNREDPRVSGSGSEPCII</sequence>
<evidence type="ECO:0000313" key="5">
    <source>
        <dbReference type="Proteomes" id="UP000050525"/>
    </source>
</evidence>
<dbReference type="GO" id="GO:0030154">
    <property type="term" value="P:cell differentiation"/>
    <property type="evidence" value="ECO:0007669"/>
    <property type="project" value="UniProtKB-ARBA"/>
</dbReference>
<dbReference type="InterPro" id="IPR018363">
    <property type="entry name" value="CD59_antigen_CS"/>
</dbReference>
<feature type="chain" id="PRO_5007585888" description="UPAR/Ly6 domain-containing protein" evidence="2">
    <location>
        <begin position="25"/>
        <end position="123"/>
    </location>
</feature>
<evidence type="ECO:0000256" key="2">
    <source>
        <dbReference type="SAM" id="SignalP"/>
    </source>
</evidence>
<feature type="signal peptide" evidence="2">
    <location>
        <begin position="1"/>
        <end position="24"/>
    </location>
</feature>
<dbReference type="SUPFAM" id="SSF57302">
    <property type="entry name" value="Snake toxin-like"/>
    <property type="match status" value="1"/>
</dbReference>
<keyword evidence="1 2" id="KW-0732">Signal</keyword>
<dbReference type="Proteomes" id="UP000050525">
    <property type="component" value="Unassembled WGS sequence"/>
</dbReference>
<dbReference type="STRING" id="8496.A0A151NAH8"/>
<dbReference type="CDD" id="cd23556">
    <property type="entry name" value="TFP_LU_ECD_uPAR_rpt1"/>
    <property type="match status" value="1"/>
</dbReference>
<protein>
    <recommendedName>
        <fullName evidence="3">UPAR/Ly6 domain-containing protein</fullName>
    </recommendedName>
</protein>
<reference evidence="4 5" key="1">
    <citation type="journal article" date="2012" name="Genome Biol.">
        <title>Sequencing three crocodilian genomes to illuminate the evolution of archosaurs and amniotes.</title>
        <authorList>
            <person name="St John J.A."/>
            <person name="Braun E.L."/>
            <person name="Isberg S.R."/>
            <person name="Miles L.G."/>
            <person name="Chong A.Y."/>
            <person name="Gongora J."/>
            <person name="Dalzell P."/>
            <person name="Moran C."/>
            <person name="Bed'hom B."/>
            <person name="Abzhanov A."/>
            <person name="Burgess S.C."/>
            <person name="Cooksey A.M."/>
            <person name="Castoe T.A."/>
            <person name="Crawford N.G."/>
            <person name="Densmore L.D."/>
            <person name="Drew J.C."/>
            <person name="Edwards S.V."/>
            <person name="Faircloth B.C."/>
            <person name="Fujita M.K."/>
            <person name="Greenwold M.J."/>
            <person name="Hoffmann F.G."/>
            <person name="Howard J.M."/>
            <person name="Iguchi T."/>
            <person name="Janes D.E."/>
            <person name="Khan S.Y."/>
            <person name="Kohno S."/>
            <person name="de Koning A.J."/>
            <person name="Lance S.L."/>
            <person name="McCarthy F.M."/>
            <person name="McCormack J.E."/>
            <person name="Merchant M.E."/>
            <person name="Peterson D.G."/>
            <person name="Pollock D.D."/>
            <person name="Pourmand N."/>
            <person name="Raney B.J."/>
            <person name="Roessler K.A."/>
            <person name="Sanford J.R."/>
            <person name="Sawyer R.H."/>
            <person name="Schmidt C.J."/>
            <person name="Triplett E.W."/>
            <person name="Tuberville T.D."/>
            <person name="Venegas-Anaya M."/>
            <person name="Howard J.T."/>
            <person name="Jarvis E.D."/>
            <person name="Guillette L.J.Jr."/>
            <person name="Glenn T.C."/>
            <person name="Green R.E."/>
            <person name="Ray D.A."/>
        </authorList>
    </citation>
    <scope>NUCLEOTIDE SEQUENCE [LARGE SCALE GENOMIC DNA]</scope>
    <source>
        <strain evidence="4">KSC_2009_1</strain>
    </source>
</reference>
<comment type="caution">
    <text evidence="4">The sequence shown here is derived from an EMBL/GenBank/DDBJ whole genome shotgun (WGS) entry which is preliminary data.</text>
</comment>
<evidence type="ECO:0000313" key="4">
    <source>
        <dbReference type="EMBL" id="KYO33814.1"/>
    </source>
</evidence>
<keyword evidence="5" id="KW-1185">Reference proteome</keyword>
<name>A0A151NAH8_ALLMI</name>
<gene>
    <name evidence="4" type="ORF">Y1Q_0016046</name>
</gene>
<dbReference type="InterPro" id="IPR045860">
    <property type="entry name" value="Snake_toxin-like_sf"/>
</dbReference>
<accession>A0A151NAH8</accession>
<organism evidence="4 5">
    <name type="scientific">Alligator mississippiensis</name>
    <name type="common">American alligator</name>
    <dbReference type="NCBI Taxonomy" id="8496"/>
    <lineage>
        <taxon>Eukaryota</taxon>
        <taxon>Metazoa</taxon>
        <taxon>Chordata</taxon>
        <taxon>Craniata</taxon>
        <taxon>Vertebrata</taxon>
        <taxon>Euteleostomi</taxon>
        <taxon>Archelosauria</taxon>
        <taxon>Archosauria</taxon>
        <taxon>Crocodylia</taxon>
        <taxon>Alligatoridae</taxon>
        <taxon>Alligatorinae</taxon>
        <taxon>Alligator</taxon>
    </lineage>
</organism>
<dbReference type="Pfam" id="PF00021">
    <property type="entry name" value="UPAR_LY6"/>
    <property type="match status" value="1"/>
</dbReference>